<dbReference type="AlphaFoldDB" id="A0AAD7BBH3"/>
<proteinExistence type="predicted"/>
<evidence type="ECO:0000256" key="1">
    <source>
        <dbReference type="SAM" id="MobiDB-lite"/>
    </source>
</evidence>
<sequence>MSFFNFKIQNLTFAELVALQPSKSKESGPDAQRRGSIKVPSSPGPGANPNNMPIGKAPTVLFPFAIFGKQNGNGKKPFLNRLKRFSNVTPEFQQHLQDVSECTPDCWKGIGPNSEPFELGADLVLVSVLLAQILNIEESMLGDSGWLWFG</sequence>
<evidence type="ECO:0000313" key="2">
    <source>
        <dbReference type="EMBL" id="KAJ7616416.1"/>
    </source>
</evidence>
<comment type="caution">
    <text evidence="2">The sequence shown here is derived from an EMBL/GenBank/DDBJ whole genome shotgun (WGS) entry which is preliminary data.</text>
</comment>
<accession>A0AAD7BBH3</accession>
<protein>
    <submittedName>
        <fullName evidence="2">Uncharacterized protein</fullName>
    </submittedName>
</protein>
<organism evidence="2 3">
    <name type="scientific">Roridomyces roridus</name>
    <dbReference type="NCBI Taxonomy" id="1738132"/>
    <lineage>
        <taxon>Eukaryota</taxon>
        <taxon>Fungi</taxon>
        <taxon>Dikarya</taxon>
        <taxon>Basidiomycota</taxon>
        <taxon>Agaricomycotina</taxon>
        <taxon>Agaricomycetes</taxon>
        <taxon>Agaricomycetidae</taxon>
        <taxon>Agaricales</taxon>
        <taxon>Marasmiineae</taxon>
        <taxon>Mycenaceae</taxon>
        <taxon>Roridomyces</taxon>
    </lineage>
</organism>
<evidence type="ECO:0000313" key="3">
    <source>
        <dbReference type="Proteomes" id="UP001221142"/>
    </source>
</evidence>
<dbReference type="EMBL" id="JARKIF010000022">
    <property type="protein sequence ID" value="KAJ7616416.1"/>
    <property type="molecule type" value="Genomic_DNA"/>
</dbReference>
<feature type="compositionally biased region" description="Basic and acidic residues" evidence="1">
    <location>
        <begin position="23"/>
        <end position="33"/>
    </location>
</feature>
<gene>
    <name evidence="2" type="ORF">FB45DRAFT_1105502</name>
</gene>
<feature type="region of interest" description="Disordered" evidence="1">
    <location>
        <begin position="22"/>
        <end position="54"/>
    </location>
</feature>
<feature type="compositionally biased region" description="Low complexity" evidence="1">
    <location>
        <begin position="40"/>
        <end position="54"/>
    </location>
</feature>
<reference evidence="2" key="1">
    <citation type="submission" date="2023-03" db="EMBL/GenBank/DDBJ databases">
        <title>Massive genome expansion in bonnet fungi (Mycena s.s.) driven by repeated elements and novel gene families across ecological guilds.</title>
        <authorList>
            <consortium name="Lawrence Berkeley National Laboratory"/>
            <person name="Harder C.B."/>
            <person name="Miyauchi S."/>
            <person name="Viragh M."/>
            <person name="Kuo A."/>
            <person name="Thoen E."/>
            <person name="Andreopoulos B."/>
            <person name="Lu D."/>
            <person name="Skrede I."/>
            <person name="Drula E."/>
            <person name="Henrissat B."/>
            <person name="Morin E."/>
            <person name="Kohler A."/>
            <person name="Barry K."/>
            <person name="LaButti K."/>
            <person name="Morin E."/>
            <person name="Salamov A."/>
            <person name="Lipzen A."/>
            <person name="Mereny Z."/>
            <person name="Hegedus B."/>
            <person name="Baldrian P."/>
            <person name="Stursova M."/>
            <person name="Weitz H."/>
            <person name="Taylor A."/>
            <person name="Grigoriev I.V."/>
            <person name="Nagy L.G."/>
            <person name="Martin F."/>
            <person name="Kauserud H."/>
        </authorList>
    </citation>
    <scope>NUCLEOTIDE SEQUENCE</scope>
    <source>
        <strain evidence="2">9284</strain>
    </source>
</reference>
<keyword evidence="3" id="KW-1185">Reference proteome</keyword>
<name>A0AAD7BBH3_9AGAR</name>
<dbReference type="Proteomes" id="UP001221142">
    <property type="component" value="Unassembled WGS sequence"/>
</dbReference>